<evidence type="ECO:0000256" key="5">
    <source>
        <dbReference type="ARBA" id="ARBA00022692"/>
    </source>
</evidence>
<dbReference type="Pfam" id="PF03845">
    <property type="entry name" value="Spore_permease"/>
    <property type="match status" value="1"/>
</dbReference>
<keyword evidence="5 8" id="KW-0812">Transmembrane</keyword>
<keyword evidence="4" id="KW-0309">Germination</keyword>
<evidence type="ECO:0000256" key="2">
    <source>
        <dbReference type="ARBA" id="ARBA00007998"/>
    </source>
</evidence>
<dbReference type="EMBL" id="JNVM01000016">
    <property type="protein sequence ID" value="KEQ24541.1"/>
    <property type="molecule type" value="Genomic_DNA"/>
</dbReference>
<dbReference type="OrthoDB" id="2078716at2"/>
<feature type="transmembrane region" description="Helical" evidence="8">
    <location>
        <begin position="147"/>
        <end position="167"/>
    </location>
</feature>
<dbReference type="AlphaFoldDB" id="A0A081P1G8"/>
<accession>A0A081P1G8</accession>
<feature type="transmembrane region" description="Helical" evidence="8">
    <location>
        <begin position="187"/>
        <end position="208"/>
    </location>
</feature>
<dbReference type="PANTHER" id="PTHR34975">
    <property type="entry name" value="SPORE GERMINATION PROTEIN A2"/>
    <property type="match status" value="1"/>
</dbReference>
<dbReference type="GO" id="GO:0009847">
    <property type="term" value="P:spore germination"/>
    <property type="evidence" value="ECO:0007669"/>
    <property type="project" value="InterPro"/>
</dbReference>
<comment type="subcellular location">
    <subcellularLocation>
        <location evidence="1">Membrane</location>
        <topology evidence="1">Multi-pass membrane protein</topology>
    </subcellularLocation>
</comment>
<feature type="transmembrane region" description="Helical" evidence="8">
    <location>
        <begin position="338"/>
        <end position="360"/>
    </location>
</feature>
<evidence type="ECO:0000256" key="3">
    <source>
        <dbReference type="ARBA" id="ARBA00022448"/>
    </source>
</evidence>
<dbReference type="PANTHER" id="PTHR34975:SF2">
    <property type="entry name" value="SPORE GERMINATION PROTEIN A2"/>
    <property type="match status" value="1"/>
</dbReference>
<evidence type="ECO:0000256" key="4">
    <source>
        <dbReference type="ARBA" id="ARBA00022544"/>
    </source>
</evidence>
<dbReference type="RefSeq" id="WP_036685919.1">
    <property type="nucleotide sequence ID" value="NZ_FYEP01000011.1"/>
</dbReference>
<evidence type="ECO:0000256" key="7">
    <source>
        <dbReference type="ARBA" id="ARBA00023136"/>
    </source>
</evidence>
<organism evidence="9 10">
    <name type="scientific">Paenibacillus tyrfis</name>
    <dbReference type="NCBI Taxonomy" id="1501230"/>
    <lineage>
        <taxon>Bacteria</taxon>
        <taxon>Bacillati</taxon>
        <taxon>Bacillota</taxon>
        <taxon>Bacilli</taxon>
        <taxon>Bacillales</taxon>
        <taxon>Paenibacillaceae</taxon>
        <taxon>Paenibacillus</taxon>
    </lineage>
</organism>
<keyword evidence="3" id="KW-0813">Transport</keyword>
<evidence type="ECO:0000313" key="9">
    <source>
        <dbReference type="EMBL" id="KEQ24541.1"/>
    </source>
</evidence>
<feature type="transmembrane region" description="Helical" evidence="8">
    <location>
        <begin position="40"/>
        <end position="61"/>
    </location>
</feature>
<name>A0A081P1G8_9BACL</name>
<feature type="transmembrane region" description="Helical" evidence="8">
    <location>
        <begin position="220"/>
        <end position="242"/>
    </location>
</feature>
<evidence type="ECO:0000256" key="6">
    <source>
        <dbReference type="ARBA" id="ARBA00022989"/>
    </source>
</evidence>
<gene>
    <name evidence="9" type="ORF">ET33_09720</name>
</gene>
<dbReference type="Gene3D" id="1.20.1740.10">
    <property type="entry name" value="Amino acid/polyamine transporter I"/>
    <property type="match status" value="1"/>
</dbReference>
<sequence length="364" mass="40309">MPGNPVISLRQFVILVTLFSLGSAILYVPGVLSIHAKQDAWIAALIGWALGIGIVWIYVALANRYPHLSLVQCSEHVLGPWLGKAAGLLYLFFPFVLAAIVMRDIGDFVTIEMLKFTPIEIIELSFTFILIVGGYYGLETISRIGELMFPMIIFLFLFLVVFVSPQLKIDHAKPVLEHGITPILLSVKTYIGFPFMELSIFLMILPYVKRTSGAKVAQAFIAGTGICGLMLFVITAASILVLGPSLTARETYPSYLLAKKINVGDFLQRIEAFMAGIWFFSIYMKLVLCLLAIALGIAQLCRLKDYRPLLLPLGVIIFVYSLAISPNMAYMVELTGKLWTAFALTFSLLIPLVLLIVGSFRSRN</sequence>
<comment type="similarity">
    <text evidence="2">Belongs to the amino acid-polyamine-organocation (APC) superfamily. Spore germination protein (SGP) (TC 2.A.3.9) family.</text>
</comment>
<protein>
    <submittedName>
        <fullName evidence="9">Uncharacterized protein</fullName>
    </submittedName>
</protein>
<keyword evidence="7 8" id="KW-0472">Membrane</keyword>
<comment type="caution">
    <text evidence="9">The sequence shown here is derived from an EMBL/GenBank/DDBJ whole genome shotgun (WGS) entry which is preliminary data.</text>
</comment>
<feature type="transmembrane region" description="Helical" evidence="8">
    <location>
        <begin position="81"/>
        <end position="101"/>
    </location>
</feature>
<dbReference type="GO" id="GO:0016020">
    <property type="term" value="C:membrane"/>
    <property type="evidence" value="ECO:0007669"/>
    <property type="project" value="UniProtKB-SubCell"/>
</dbReference>
<dbReference type="InterPro" id="IPR004761">
    <property type="entry name" value="Spore_GerAB"/>
</dbReference>
<dbReference type="NCBIfam" id="TIGR00912">
    <property type="entry name" value="2A0309"/>
    <property type="match status" value="1"/>
</dbReference>
<feature type="transmembrane region" description="Helical" evidence="8">
    <location>
        <begin position="12"/>
        <end position="34"/>
    </location>
</feature>
<feature type="transmembrane region" description="Helical" evidence="8">
    <location>
        <begin position="121"/>
        <end position="138"/>
    </location>
</feature>
<dbReference type="eggNOG" id="COG0531">
    <property type="taxonomic scope" value="Bacteria"/>
</dbReference>
<reference evidence="9 10" key="1">
    <citation type="submission" date="2014-06" db="EMBL/GenBank/DDBJ databases">
        <title>Draft genome sequence of Paenibacillus sp. MSt1.</title>
        <authorList>
            <person name="Aw Y.K."/>
            <person name="Ong K.S."/>
            <person name="Gan H.M."/>
            <person name="Lee S.M."/>
        </authorList>
    </citation>
    <scope>NUCLEOTIDE SEQUENCE [LARGE SCALE GENOMIC DNA]</scope>
    <source>
        <strain evidence="9 10">MSt1</strain>
    </source>
</reference>
<proteinExistence type="inferred from homology"/>
<dbReference type="Proteomes" id="UP000028123">
    <property type="component" value="Unassembled WGS sequence"/>
</dbReference>
<evidence type="ECO:0000313" key="10">
    <source>
        <dbReference type="Proteomes" id="UP000028123"/>
    </source>
</evidence>
<evidence type="ECO:0000256" key="1">
    <source>
        <dbReference type="ARBA" id="ARBA00004141"/>
    </source>
</evidence>
<keyword evidence="10" id="KW-1185">Reference proteome</keyword>
<evidence type="ECO:0000256" key="8">
    <source>
        <dbReference type="SAM" id="Phobius"/>
    </source>
</evidence>
<feature type="transmembrane region" description="Helical" evidence="8">
    <location>
        <begin position="272"/>
        <end position="297"/>
    </location>
</feature>
<feature type="transmembrane region" description="Helical" evidence="8">
    <location>
        <begin position="309"/>
        <end position="332"/>
    </location>
</feature>
<keyword evidence="6 8" id="KW-1133">Transmembrane helix</keyword>